<gene>
    <name evidence="3" type="ORF">ACFPP9_19905</name>
</gene>
<dbReference type="EMBL" id="JBHSML010000013">
    <property type="protein sequence ID" value="MFC5518054.1"/>
    <property type="molecule type" value="Genomic_DNA"/>
</dbReference>
<dbReference type="Pfam" id="PF22879">
    <property type="entry name" value="AIPR_N"/>
    <property type="match status" value="1"/>
</dbReference>
<name>A0ABW0PZN1_9HYPH</name>
<dbReference type="InterPro" id="IPR055101">
    <property type="entry name" value="AIPR_N"/>
</dbReference>
<sequence length="695" mass="78019">MSEELAEDLANFWEELDLEVEATGELSPAAFFSIFARVAAENGDCTDLVHTPVAREARGGFQVDGVAFDFERNELHLAVCDFRQSRELETINARDLDGYFQRVERFIETAVEPSFVAALEEESPAFQAAFPIFENKLRIRRIRMVLLTNARLATRSQPEASGEILGIPIVRNILDLRRYAQIVRSRGAPEPIEIDVEALNKGPLPCLPAHGSSGTYEAYLVALPGELLAEIYGLWGARLLEQNVRSFLQAKTKVNKGIIETIQNYPGMFFAYNNGITATASGITTVPLASGGLGISSIDNLQIVNGGQTTASILYAKDNNKATDLSEVFVQMKLSVIEPDLVEEVVPDISRFANTQNKVSEADFFSNHPFHVEMEKLSRRLPAPPRPGSFASSKWFYERARGQYRYGQASGQARDRRKFEVEFPREQVINKTEVAKYALTFGQLPFLVSRGETKFFLEFAEGVGDAWTARQDDFNETYFKALVAKAIVFRRLDKRVGQADWYKEDRAYKAQTVTYCIAWLVHHLEKVHGRELNLLRVWNEQGLSLELEELLMGIAPQVARALREAPGTVKNVGEYCKQKICWDAIRVLDFSVSDDLDGLTLLKEQASKGLTDARRLKRTDKDIEFDILLLQIPSAAGEILNFARTRRLLSPKSNAALATLARGKINLALPERNAMKNLVQRMQEAGFDFGKYIPD</sequence>
<accession>A0ABW0PZN1</accession>
<dbReference type="InterPro" id="IPR018891">
    <property type="entry name" value="AIPR_C"/>
</dbReference>
<feature type="domain" description="Abortive infection phage resistance protein N-terminal" evidence="2">
    <location>
        <begin position="31"/>
        <end position="178"/>
    </location>
</feature>
<feature type="domain" description="Abortive phage infection protein C-terminal" evidence="1">
    <location>
        <begin position="240"/>
        <end position="564"/>
    </location>
</feature>
<evidence type="ECO:0000259" key="1">
    <source>
        <dbReference type="Pfam" id="PF10592"/>
    </source>
</evidence>
<organism evidence="3 4">
    <name type="scientific">Kaistia terrae</name>
    <dbReference type="NCBI Taxonomy" id="537017"/>
    <lineage>
        <taxon>Bacteria</taxon>
        <taxon>Pseudomonadati</taxon>
        <taxon>Pseudomonadota</taxon>
        <taxon>Alphaproteobacteria</taxon>
        <taxon>Hyphomicrobiales</taxon>
        <taxon>Kaistiaceae</taxon>
        <taxon>Kaistia</taxon>
    </lineage>
</organism>
<evidence type="ECO:0000313" key="4">
    <source>
        <dbReference type="Proteomes" id="UP001596150"/>
    </source>
</evidence>
<proteinExistence type="predicted"/>
<comment type="caution">
    <text evidence="3">The sequence shown here is derived from an EMBL/GenBank/DDBJ whole genome shotgun (WGS) entry which is preliminary data.</text>
</comment>
<evidence type="ECO:0000259" key="2">
    <source>
        <dbReference type="Pfam" id="PF22879"/>
    </source>
</evidence>
<dbReference type="RefSeq" id="WP_266343771.1">
    <property type="nucleotide sequence ID" value="NZ_JAPKNH010000003.1"/>
</dbReference>
<evidence type="ECO:0000313" key="3">
    <source>
        <dbReference type="EMBL" id="MFC5518054.1"/>
    </source>
</evidence>
<protein>
    <submittedName>
        <fullName evidence="3">AIPR family protein</fullName>
    </submittedName>
</protein>
<reference evidence="4" key="1">
    <citation type="journal article" date="2019" name="Int. J. Syst. Evol. Microbiol.">
        <title>The Global Catalogue of Microorganisms (GCM) 10K type strain sequencing project: providing services to taxonomists for standard genome sequencing and annotation.</title>
        <authorList>
            <consortium name="The Broad Institute Genomics Platform"/>
            <consortium name="The Broad Institute Genome Sequencing Center for Infectious Disease"/>
            <person name="Wu L."/>
            <person name="Ma J."/>
        </authorList>
    </citation>
    <scope>NUCLEOTIDE SEQUENCE [LARGE SCALE GENOMIC DNA]</scope>
    <source>
        <strain evidence="4">KACC 12633</strain>
    </source>
</reference>
<dbReference type="Proteomes" id="UP001596150">
    <property type="component" value="Unassembled WGS sequence"/>
</dbReference>
<dbReference type="Pfam" id="PF10592">
    <property type="entry name" value="AIPR"/>
    <property type="match status" value="1"/>
</dbReference>
<keyword evidence="4" id="KW-1185">Reference proteome</keyword>